<dbReference type="AlphaFoldDB" id="A0A0M6WW55"/>
<gene>
    <name evidence="2" type="ORF">RIL183_30111</name>
</gene>
<protein>
    <recommendedName>
        <fullName evidence="4">Secreted protein</fullName>
    </recommendedName>
</protein>
<organism evidence="2 3">
    <name type="scientific">Roseburia inulinivorans</name>
    <dbReference type="NCBI Taxonomy" id="360807"/>
    <lineage>
        <taxon>Bacteria</taxon>
        <taxon>Bacillati</taxon>
        <taxon>Bacillota</taxon>
        <taxon>Clostridia</taxon>
        <taxon>Lachnospirales</taxon>
        <taxon>Lachnospiraceae</taxon>
        <taxon>Roseburia</taxon>
    </lineage>
</organism>
<name>A0A0M6WW55_9FIRM</name>
<dbReference type="GeneID" id="75163579"/>
<evidence type="ECO:0000256" key="1">
    <source>
        <dbReference type="SAM" id="SignalP"/>
    </source>
</evidence>
<feature type="signal peptide" evidence="1">
    <location>
        <begin position="1"/>
        <end position="25"/>
    </location>
</feature>
<sequence length="101" mass="11678">MRHKVRDLGVFFCLAVMLFTVTSCGKEVSDQTIAATEQSSEESRDAEAVMGTETVETFSTEKAGWFCMQTLWRRRKNCLRTLWRFTWKAVFNLSWQGCDHG</sequence>
<dbReference type="EMBL" id="CVRS01000096">
    <property type="protein sequence ID" value="CRL41880.1"/>
    <property type="molecule type" value="Genomic_DNA"/>
</dbReference>
<proteinExistence type="predicted"/>
<keyword evidence="3" id="KW-1185">Reference proteome</keyword>
<reference evidence="3" key="1">
    <citation type="submission" date="2015-05" db="EMBL/GenBank/DDBJ databases">
        <authorList>
            <consortium name="Pathogen Informatics"/>
        </authorList>
    </citation>
    <scope>NUCLEOTIDE SEQUENCE [LARGE SCALE GENOMIC DNA]</scope>
    <source>
        <strain evidence="3">L1-83</strain>
    </source>
</reference>
<evidence type="ECO:0000313" key="2">
    <source>
        <dbReference type="EMBL" id="CRL41880.1"/>
    </source>
</evidence>
<dbReference type="RefSeq" id="WP_007885671.1">
    <property type="nucleotide sequence ID" value="NZ_CVRS01000096.1"/>
</dbReference>
<feature type="chain" id="PRO_5005806645" description="Secreted protein" evidence="1">
    <location>
        <begin position="26"/>
        <end position="101"/>
    </location>
</feature>
<keyword evidence="1" id="KW-0732">Signal</keyword>
<dbReference type="PROSITE" id="PS51257">
    <property type="entry name" value="PROKAR_LIPOPROTEIN"/>
    <property type="match status" value="1"/>
</dbReference>
<dbReference type="STRING" id="360807.ERS852392_03243"/>
<evidence type="ECO:0000313" key="3">
    <source>
        <dbReference type="Proteomes" id="UP000049828"/>
    </source>
</evidence>
<evidence type="ECO:0008006" key="4">
    <source>
        <dbReference type="Google" id="ProtNLM"/>
    </source>
</evidence>
<dbReference type="Proteomes" id="UP000049828">
    <property type="component" value="Unassembled WGS sequence"/>
</dbReference>
<accession>A0A0M6WW55</accession>